<keyword evidence="4" id="KW-0408">Iron</keyword>
<dbReference type="HAMAP" id="MF_00163">
    <property type="entry name" value="Pep_deformylase"/>
    <property type="match status" value="1"/>
</dbReference>
<proteinExistence type="inferred from homology"/>
<evidence type="ECO:0000256" key="2">
    <source>
        <dbReference type="ARBA" id="ARBA00022723"/>
    </source>
</evidence>
<dbReference type="Gene3D" id="3.90.45.10">
    <property type="entry name" value="Peptide deformylase"/>
    <property type="match status" value="1"/>
</dbReference>
<keyword evidence="4" id="KW-0648">Protein biosynthesis</keyword>
<feature type="binding site" evidence="4">
    <location>
        <position position="144"/>
    </location>
    <ligand>
        <name>Fe cation</name>
        <dbReference type="ChEBI" id="CHEBI:24875"/>
    </ligand>
</feature>
<comment type="catalytic activity">
    <reaction evidence="4">
        <text>N-terminal N-formyl-L-methionyl-[peptide] + H2O = N-terminal L-methionyl-[peptide] + formate</text>
        <dbReference type="Rhea" id="RHEA:24420"/>
        <dbReference type="Rhea" id="RHEA-COMP:10639"/>
        <dbReference type="Rhea" id="RHEA-COMP:10640"/>
        <dbReference type="ChEBI" id="CHEBI:15377"/>
        <dbReference type="ChEBI" id="CHEBI:15740"/>
        <dbReference type="ChEBI" id="CHEBI:49298"/>
        <dbReference type="ChEBI" id="CHEBI:64731"/>
        <dbReference type="EC" id="3.5.1.88"/>
    </reaction>
</comment>
<dbReference type="PIRSF" id="PIRSF004749">
    <property type="entry name" value="Pep_def"/>
    <property type="match status" value="1"/>
</dbReference>
<feature type="active site" evidence="4">
    <location>
        <position position="145"/>
    </location>
</feature>
<dbReference type="OrthoDB" id="9784988at2"/>
<name>A0A1J1EAA1_9FLAO</name>
<gene>
    <name evidence="4" type="primary">def</name>
    <name evidence="5" type="ORF">JBKA6_0846</name>
</gene>
<dbReference type="InterPro" id="IPR023635">
    <property type="entry name" value="Peptide_deformylase"/>
</dbReference>
<feature type="binding site" evidence="4">
    <location>
        <position position="102"/>
    </location>
    <ligand>
        <name>Fe cation</name>
        <dbReference type="ChEBI" id="CHEBI:24875"/>
    </ligand>
</feature>
<dbReference type="SUPFAM" id="SSF56420">
    <property type="entry name" value="Peptide deformylase"/>
    <property type="match status" value="1"/>
</dbReference>
<comment type="function">
    <text evidence="4">Removes the formyl group from the N-terminal Met of newly synthesized proteins. Requires at least a dipeptide for an efficient rate of reaction. N-terminal L-methionine is a prerequisite for activity but the enzyme has broad specificity at other positions.</text>
</comment>
<organism evidence="5 6">
    <name type="scientific">Ichthyobacterium seriolicida</name>
    <dbReference type="NCBI Taxonomy" id="242600"/>
    <lineage>
        <taxon>Bacteria</taxon>
        <taxon>Pseudomonadati</taxon>
        <taxon>Bacteroidota</taxon>
        <taxon>Flavobacteriia</taxon>
        <taxon>Flavobacteriales</taxon>
        <taxon>Ichthyobacteriaceae</taxon>
        <taxon>Ichthyobacterium</taxon>
    </lineage>
</organism>
<dbReference type="EC" id="3.5.1.88" evidence="4"/>
<keyword evidence="3 4" id="KW-0378">Hydrolase</keyword>
<reference evidence="5 6" key="1">
    <citation type="submission" date="2014-03" db="EMBL/GenBank/DDBJ databases">
        <title>complete genome sequence of Flavobacteriaceae bacterium JBKA-6.</title>
        <authorList>
            <person name="Takano T."/>
            <person name="Nakamura Y."/>
            <person name="Takuma S."/>
            <person name="Yasuike M."/>
            <person name="Matsuyama T."/>
            <person name="Sakai T."/>
            <person name="Fujiwara A."/>
            <person name="Kimoto K."/>
            <person name="Fukuda Y."/>
            <person name="Kondo H."/>
            <person name="Hirono I."/>
            <person name="Nakayasu C."/>
        </authorList>
    </citation>
    <scope>NUCLEOTIDE SEQUENCE [LARGE SCALE GENOMIC DNA]</scope>
    <source>
        <strain evidence="5 6">JBKA-6</strain>
    </source>
</reference>
<dbReference type="Pfam" id="PF01327">
    <property type="entry name" value="Pep_deformylase"/>
    <property type="match status" value="1"/>
</dbReference>
<keyword evidence="2 4" id="KW-0479">Metal-binding</keyword>
<dbReference type="PANTHER" id="PTHR10458">
    <property type="entry name" value="PEPTIDE DEFORMYLASE"/>
    <property type="match status" value="1"/>
</dbReference>
<dbReference type="EMBL" id="AP014564">
    <property type="protein sequence ID" value="BAV94859.1"/>
    <property type="molecule type" value="Genomic_DNA"/>
</dbReference>
<evidence type="ECO:0000313" key="5">
    <source>
        <dbReference type="EMBL" id="BAV94859.1"/>
    </source>
</evidence>
<dbReference type="NCBIfam" id="NF001159">
    <property type="entry name" value="PRK00150.1-3"/>
    <property type="match status" value="1"/>
</dbReference>
<evidence type="ECO:0000256" key="1">
    <source>
        <dbReference type="ARBA" id="ARBA00010759"/>
    </source>
</evidence>
<dbReference type="CDD" id="cd00487">
    <property type="entry name" value="Pep_deformylase"/>
    <property type="match status" value="1"/>
</dbReference>
<keyword evidence="6" id="KW-1185">Reference proteome</keyword>
<dbReference type="KEGG" id="ise:JBKA6_0846"/>
<dbReference type="GO" id="GO:0042586">
    <property type="term" value="F:peptide deformylase activity"/>
    <property type="evidence" value="ECO:0007669"/>
    <property type="project" value="UniProtKB-UniRule"/>
</dbReference>
<comment type="similarity">
    <text evidence="1 4">Belongs to the polypeptide deformylase family.</text>
</comment>
<evidence type="ECO:0000256" key="4">
    <source>
        <dbReference type="HAMAP-Rule" id="MF_00163"/>
    </source>
</evidence>
<dbReference type="PRINTS" id="PR01576">
    <property type="entry name" value="PDEFORMYLASE"/>
</dbReference>
<sequence>MILPIVAYGNSVLREKAKEVELDLVYIKKLVEDMFDTLSCAQGVGLAAPQIGKSERVFIVDSSLFAQEGDKDYDLLKNFKEIFINPVITKEYGDEWAFDEGCLSIPDIVEKVYRKDSLEIEYYNLNLEKQKKVYTGLLARIIQHEYDHIEGILFIDKLSPLKRRLLKGSLNRIMNGKISPPYKMTFHKK</sequence>
<dbReference type="InterPro" id="IPR036821">
    <property type="entry name" value="Peptide_deformylase_sf"/>
</dbReference>
<evidence type="ECO:0000256" key="3">
    <source>
        <dbReference type="ARBA" id="ARBA00022801"/>
    </source>
</evidence>
<dbReference type="PANTHER" id="PTHR10458:SF22">
    <property type="entry name" value="PEPTIDE DEFORMYLASE"/>
    <property type="match status" value="1"/>
</dbReference>
<dbReference type="GO" id="GO:0046872">
    <property type="term" value="F:metal ion binding"/>
    <property type="evidence" value="ECO:0007669"/>
    <property type="project" value="UniProtKB-KW"/>
</dbReference>
<accession>A0A1J1EAA1</accession>
<feature type="binding site" evidence="4">
    <location>
        <position position="148"/>
    </location>
    <ligand>
        <name>Fe cation</name>
        <dbReference type="ChEBI" id="CHEBI:24875"/>
    </ligand>
</feature>
<evidence type="ECO:0000313" key="6">
    <source>
        <dbReference type="Proteomes" id="UP000243197"/>
    </source>
</evidence>
<dbReference type="AlphaFoldDB" id="A0A1J1EAA1"/>
<dbReference type="Proteomes" id="UP000243197">
    <property type="component" value="Chromosome"/>
</dbReference>
<protein>
    <recommendedName>
        <fullName evidence="4">Peptide deformylase</fullName>
        <shortName evidence="4">PDF</shortName>
        <ecNumber evidence="4">3.5.1.88</ecNumber>
    </recommendedName>
    <alternativeName>
        <fullName evidence="4">Polypeptide deformylase</fullName>
    </alternativeName>
</protein>
<dbReference type="GO" id="GO:0006412">
    <property type="term" value="P:translation"/>
    <property type="evidence" value="ECO:0007669"/>
    <property type="project" value="UniProtKB-UniRule"/>
</dbReference>
<comment type="cofactor">
    <cofactor evidence="4">
        <name>Fe(2+)</name>
        <dbReference type="ChEBI" id="CHEBI:29033"/>
    </cofactor>
    <text evidence="4">Binds 1 Fe(2+) ion.</text>
</comment>
<dbReference type="RefSeq" id="WP_096686185.1">
    <property type="nucleotide sequence ID" value="NZ_AP014564.1"/>
</dbReference>
<dbReference type="NCBIfam" id="TIGR00079">
    <property type="entry name" value="pept_deformyl"/>
    <property type="match status" value="1"/>
</dbReference>